<feature type="compositionally biased region" description="Low complexity" evidence="6">
    <location>
        <begin position="327"/>
        <end position="351"/>
    </location>
</feature>
<keyword evidence="4 8" id="KW-0418">Kinase</keyword>
<keyword evidence="5" id="KW-0067">ATP-binding</keyword>
<dbReference type="Gene3D" id="3.30.200.20">
    <property type="entry name" value="Phosphorylase Kinase, domain 1"/>
    <property type="match status" value="1"/>
</dbReference>
<dbReference type="VEuPathDB" id="TriTrypDB:BSAL_72935"/>
<keyword evidence="2" id="KW-0808">Transferase</keyword>
<dbReference type="InterPro" id="IPR000719">
    <property type="entry name" value="Prot_kinase_dom"/>
</dbReference>
<dbReference type="Pfam" id="PF00069">
    <property type="entry name" value="Pkinase"/>
    <property type="match status" value="1"/>
</dbReference>
<accession>A0A0S4J0P2</accession>
<dbReference type="AlphaFoldDB" id="A0A0S4J0P2"/>
<dbReference type="GO" id="GO:0004674">
    <property type="term" value="F:protein serine/threonine kinase activity"/>
    <property type="evidence" value="ECO:0007669"/>
    <property type="project" value="UniProtKB-KW"/>
</dbReference>
<dbReference type="OrthoDB" id="68483at2759"/>
<dbReference type="InterPro" id="IPR011009">
    <property type="entry name" value="Kinase-like_dom_sf"/>
</dbReference>
<proteinExistence type="predicted"/>
<evidence type="ECO:0000256" key="6">
    <source>
        <dbReference type="SAM" id="MobiDB-lite"/>
    </source>
</evidence>
<reference evidence="9" key="1">
    <citation type="submission" date="2015-09" db="EMBL/GenBank/DDBJ databases">
        <authorList>
            <consortium name="Pathogen Informatics"/>
        </authorList>
    </citation>
    <scope>NUCLEOTIDE SEQUENCE [LARGE SCALE GENOMIC DNA]</scope>
    <source>
        <strain evidence="9">Lake Konstanz</strain>
    </source>
</reference>
<evidence type="ECO:0000313" key="9">
    <source>
        <dbReference type="Proteomes" id="UP000051952"/>
    </source>
</evidence>
<dbReference type="EMBL" id="CYKH01000592">
    <property type="protein sequence ID" value="CUG06501.1"/>
    <property type="molecule type" value="Genomic_DNA"/>
</dbReference>
<dbReference type="GO" id="GO:0007165">
    <property type="term" value="P:signal transduction"/>
    <property type="evidence" value="ECO:0007669"/>
    <property type="project" value="TreeGrafter"/>
</dbReference>
<evidence type="ECO:0000256" key="4">
    <source>
        <dbReference type="ARBA" id="ARBA00022777"/>
    </source>
</evidence>
<feature type="compositionally biased region" description="Low complexity" evidence="6">
    <location>
        <begin position="104"/>
        <end position="114"/>
    </location>
</feature>
<gene>
    <name evidence="8" type="ORF">BSAL_72935</name>
</gene>
<evidence type="ECO:0000259" key="7">
    <source>
        <dbReference type="PROSITE" id="PS50011"/>
    </source>
</evidence>
<evidence type="ECO:0000256" key="2">
    <source>
        <dbReference type="ARBA" id="ARBA00022679"/>
    </source>
</evidence>
<feature type="region of interest" description="Disordered" evidence="6">
    <location>
        <begin position="32"/>
        <end position="54"/>
    </location>
</feature>
<dbReference type="PANTHER" id="PTHR43895:SF150">
    <property type="entry name" value="SERINE_THREONINE-PROTEIN KINASE STK11"/>
    <property type="match status" value="1"/>
</dbReference>
<feature type="region of interest" description="Disordered" evidence="6">
    <location>
        <begin position="579"/>
        <end position="632"/>
    </location>
</feature>
<dbReference type="SUPFAM" id="SSF56112">
    <property type="entry name" value="Protein kinase-like (PK-like)"/>
    <property type="match status" value="1"/>
</dbReference>
<keyword evidence="9" id="KW-1185">Reference proteome</keyword>
<evidence type="ECO:0000313" key="8">
    <source>
        <dbReference type="EMBL" id="CUG06501.1"/>
    </source>
</evidence>
<evidence type="ECO:0000256" key="1">
    <source>
        <dbReference type="ARBA" id="ARBA00022527"/>
    </source>
</evidence>
<dbReference type="PANTHER" id="PTHR43895">
    <property type="entry name" value="CALCIUM/CALMODULIN-DEPENDENT PROTEIN KINASE KINASE-RELATED"/>
    <property type="match status" value="1"/>
</dbReference>
<feature type="region of interest" description="Disordered" evidence="6">
    <location>
        <begin position="95"/>
        <end position="114"/>
    </location>
</feature>
<dbReference type="SMART" id="SM00220">
    <property type="entry name" value="S_TKc"/>
    <property type="match status" value="1"/>
</dbReference>
<feature type="compositionally biased region" description="Low complexity" evidence="6">
    <location>
        <begin position="592"/>
        <end position="602"/>
    </location>
</feature>
<feature type="domain" description="Protein kinase" evidence="7">
    <location>
        <begin position="64"/>
        <end position="475"/>
    </location>
</feature>
<dbReference type="Proteomes" id="UP000051952">
    <property type="component" value="Unassembled WGS sequence"/>
</dbReference>
<evidence type="ECO:0000256" key="3">
    <source>
        <dbReference type="ARBA" id="ARBA00022741"/>
    </source>
</evidence>
<sequence>MNGNHYGGYHHGMSVTENIFNAIQMEHSMSRAPGESYSKLPIPTTTTTLTKDTDETGSKSINQYLILDVIGQGACGKVKLALDLNRGTTVAIKQVRKSSKPKTTKSTESAAAAATTTPLIGSPLSMSPKLGRRVDAQLASLKREIAIMKKIRHKNVVALHEVIDDPLADKMYLIMQYVDQGSVGTMKFDGTCEALPLRKVADIVAQVASGLHFLHASGVVHRDIKPENILSSSEGHVYLSDFGVSTLTDRGNNGGAQAGGVNGTPLVGKQLPIGGPTFKSVSANETSATTFSPLATNMGGNGGGGGGTLLFMPPEYFKDGLASSLNSTTSPADSTTTATGGSPSSPTEGGSRLPPPPIKTSSLASTGVTLTSPFERQCAGDIWALGVTIYVLVYGRLPFATMDLLLDSSFTPEFPATSTFDPSRGNDALAGSTETAPPNTETVPKKLLALLKAMLSREAVLRPRPHQIRSVAKLLKRELQTVEEQESSIDNDLLMMAATMTPTSNVAPPPGLQLSSGGGIASAHSKRHGATIRVSIRDLEDALTPAGGLATPPQNELLRKFSSHLGPLELPSSVGFDGVRGAVSPSSPPPASAQSAEFESPSRTSPTRSLQPRPPSSETPGTRRPMTASPGP</sequence>
<protein>
    <submittedName>
        <fullName evidence="8">Protein kinase, putative</fullName>
    </submittedName>
</protein>
<keyword evidence="3" id="KW-0547">Nucleotide-binding</keyword>
<feature type="region of interest" description="Disordered" evidence="6">
    <location>
        <begin position="322"/>
        <end position="364"/>
    </location>
</feature>
<feature type="region of interest" description="Disordered" evidence="6">
    <location>
        <begin position="417"/>
        <end position="440"/>
    </location>
</feature>
<dbReference type="PROSITE" id="PS50011">
    <property type="entry name" value="PROTEIN_KINASE_DOM"/>
    <property type="match status" value="1"/>
</dbReference>
<keyword evidence="1" id="KW-0723">Serine/threonine-protein kinase</keyword>
<dbReference type="Gene3D" id="1.10.510.10">
    <property type="entry name" value="Transferase(Phosphotransferase) domain 1"/>
    <property type="match status" value="1"/>
</dbReference>
<dbReference type="OMA" id="ERQCAGD"/>
<evidence type="ECO:0000256" key="5">
    <source>
        <dbReference type="ARBA" id="ARBA00022840"/>
    </source>
</evidence>
<dbReference type="GO" id="GO:0005524">
    <property type="term" value="F:ATP binding"/>
    <property type="evidence" value="ECO:0007669"/>
    <property type="project" value="UniProtKB-KW"/>
</dbReference>
<organism evidence="8 9">
    <name type="scientific">Bodo saltans</name>
    <name type="common">Flagellated protozoan</name>
    <dbReference type="NCBI Taxonomy" id="75058"/>
    <lineage>
        <taxon>Eukaryota</taxon>
        <taxon>Discoba</taxon>
        <taxon>Euglenozoa</taxon>
        <taxon>Kinetoplastea</taxon>
        <taxon>Metakinetoplastina</taxon>
        <taxon>Eubodonida</taxon>
        <taxon>Bodonidae</taxon>
        <taxon>Bodo</taxon>
    </lineage>
</organism>
<name>A0A0S4J0P2_BODSA</name>